<reference evidence="4" key="1">
    <citation type="submission" date="2017-09" db="EMBL/GenBank/DDBJ databases">
        <title>Depth-based differentiation of microbial function through sediment-hosted aquifers and enrichment of novel symbionts in the deep terrestrial subsurface.</title>
        <authorList>
            <person name="Probst A.J."/>
            <person name="Ladd B."/>
            <person name="Jarett J.K."/>
            <person name="Geller-Mcgrath D.E."/>
            <person name="Sieber C.M.K."/>
            <person name="Emerson J.B."/>
            <person name="Anantharaman K."/>
            <person name="Thomas B.C."/>
            <person name="Malmstrom R."/>
            <person name="Stieglmeier M."/>
            <person name="Klingl A."/>
            <person name="Woyke T."/>
            <person name="Ryan C.M."/>
            <person name="Banfield J.F."/>
        </authorList>
    </citation>
    <scope>NUCLEOTIDE SEQUENCE [LARGE SCALE GENOMIC DNA]</scope>
</reference>
<keyword evidence="1" id="KW-0547">Nucleotide-binding</keyword>
<dbReference type="GO" id="GO:0005524">
    <property type="term" value="F:ATP binding"/>
    <property type="evidence" value="ECO:0007669"/>
    <property type="project" value="UniProtKB-UniRule"/>
</dbReference>
<sequence length="476" mass="51826">MTATVETLPGTAITLKEFRTAGITVLGSPYTELPLSSGPSIPIYMSPSRGGIHTLTEPNKPIELVANLGAQFMNAEIYYCGDQHSRELVAHNELTQTASVLAFTQPEDTLVVPLHDEGQKLAVNLVKQSWENAGIGVSQNIEYRKPEDINYLNGSTPFIISPETLVQKGVDVKHAFSQVAAYTKDGSVLSWIDDHVPVPPTLFLKGSDAINGGLAKSAEELREWEGVVINSTNGSGGFGIFFLQREQLTDPDTIALFDRVENLTLQIQPHLALDHSPCVIATIQGDGSFTIQHVSEQRFASPGAHGGNIWYEGIEKDVIPPGGEKIVTAAIQSLVSRGIRGQINLDFLDIDKEYATQHSMAPFLVREANIRPAGSSVQIRMRDIDINGAPVKRIHTKTGIMVSKDILTDGTVFKIIEQLEAVFENTKILIYSANITADSHSTIHIGLLSNKDEEAELSNLESAFLSLIHGPTDTMR</sequence>
<comment type="caution">
    <text evidence="3">The sequence shown here is derived from an EMBL/GenBank/DDBJ whole genome shotgun (WGS) entry which is preliminary data.</text>
</comment>
<evidence type="ECO:0000313" key="3">
    <source>
        <dbReference type="EMBL" id="PIV08110.1"/>
    </source>
</evidence>
<keyword evidence="1" id="KW-0067">ATP-binding</keyword>
<dbReference type="Proteomes" id="UP000230119">
    <property type="component" value="Unassembled WGS sequence"/>
</dbReference>
<accession>A0A2M7BRI6</accession>
<evidence type="ECO:0000256" key="1">
    <source>
        <dbReference type="PROSITE-ProRule" id="PRU00409"/>
    </source>
</evidence>
<feature type="domain" description="ATP-grasp" evidence="2">
    <location>
        <begin position="199"/>
        <end position="395"/>
    </location>
</feature>
<dbReference type="InterPro" id="IPR011761">
    <property type="entry name" value="ATP-grasp"/>
</dbReference>
<dbReference type="EMBL" id="PEVA01000186">
    <property type="protein sequence ID" value="PIV08110.1"/>
    <property type="molecule type" value="Genomic_DNA"/>
</dbReference>
<proteinExistence type="predicted"/>
<name>A0A2M7BRI6_9BACT</name>
<gene>
    <name evidence="3" type="ORF">COS52_04490</name>
</gene>
<dbReference type="AlphaFoldDB" id="A0A2M7BRI6"/>
<dbReference type="PROSITE" id="PS50975">
    <property type="entry name" value="ATP_GRASP"/>
    <property type="match status" value="1"/>
</dbReference>
<dbReference type="GO" id="GO:0046872">
    <property type="term" value="F:metal ion binding"/>
    <property type="evidence" value="ECO:0007669"/>
    <property type="project" value="InterPro"/>
</dbReference>
<dbReference type="SUPFAM" id="SSF56059">
    <property type="entry name" value="Glutathione synthetase ATP-binding domain-like"/>
    <property type="match status" value="1"/>
</dbReference>
<protein>
    <recommendedName>
        <fullName evidence="2">ATP-grasp domain-containing protein</fullName>
    </recommendedName>
</protein>
<organism evidence="3 4">
    <name type="scientific">Candidatus Roizmanbacteria bacterium CG03_land_8_20_14_0_80_39_12</name>
    <dbReference type="NCBI Taxonomy" id="1974847"/>
    <lineage>
        <taxon>Bacteria</taxon>
        <taxon>Candidatus Roizmaniibacteriota</taxon>
    </lineage>
</organism>
<evidence type="ECO:0000259" key="2">
    <source>
        <dbReference type="PROSITE" id="PS50975"/>
    </source>
</evidence>
<evidence type="ECO:0000313" key="4">
    <source>
        <dbReference type="Proteomes" id="UP000230119"/>
    </source>
</evidence>